<comment type="caution">
    <text evidence="1">The sequence shown here is derived from an EMBL/GenBank/DDBJ whole genome shotgun (WGS) entry which is preliminary data.</text>
</comment>
<proteinExistence type="predicted"/>
<keyword evidence="2" id="KW-1185">Reference proteome</keyword>
<reference evidence="1 2" key="1">
    <citation type="journal article" date="2018" name="Sci. Rep.">
        <title>Comparative analysis of the Pocillopora damicornis genome highlights role of immune system in coral evolution.</title>
        <authorList>
            <person name="Cunning R."/>
            <person name="Bay R.A."/>
            <person name="Gillette P."/>
            <person name="Baker A.C."/>
            <person name="Traylor-Knowles N."/>
        </authorList>
    </citation>
    <scope>NUCLEOTIDE SEQUENCE [LARGE SCALE GENOMIC DNA]</scope>
    <source>
        <strain evidence="1">RSMAS</strain>
        <tissue evidence="1">Whole animal</tissue>
    </source>
</reference>
<dbReference type="AlphaFoldDB" id="A0A3M6TQG9"/>
<gene>
    <name evidence="1" type="ORF">pdam_00010832</name>
</gene>
<evidence type="ECO:0000313" key="1">
    <source>
        <dbReference type="EMBL" id="RMX43561.1"/>
    </source>
</evidence>
<dbReference type="Proteomes" id="UP000275408">
    <property type="component" value="Unassembled WGS sequence"/>
</dbReference>
<dbReference type="EMBL" id="RCHS01003183">
    <property type="protein sequence ID" value="RMX43561.1"/>
    <property type="molecule type" value="Genomic_DNA"/>
</dbReference>
<evidence type="ECO:0000313" key="2">
    <source>
        <dbReference type="Proteomes" id="UP000275408"/>
    </source>
</evidence>
<protein>
    <submittedName>
        <fullName evidence="1">Uncharacterized protein</fullName>
    </submittedName>
</protein>
<name>A0A3M6TQG9_POCDA</name>
<accession>A0A3M6TQG9</accession>
<sequence length="215" mass="23989">MTSNSVARFAVKPALQVVFKATIVKMEDVYFSFAQLGSRHTTRSSRYEACGKFGEHKRCIMQRCVQTSQVLHILMNTQMTYEPIETAGTVEGLVQDQKLTATIHQLHQVEHYAAPLLKKRTRTTLTKLAFDLAEYLLASAELGLLLLAELGLFADKFSADPEAITPLSNFLLFKDIAFSLAQLNKFNISVNQTFKRGSSSSTSIVTLLPKMSHIN</sequence>
<organism evidence="1 2">
    <name type="scientific">Pocillopora damicornis</name>
    <name type="common">Cauliflower coral</name>
    <name type="synonym">Millepora damicornis</name>
    <dbReference type="NCBI Taxonomy" id="46731"/>
    <lineage>
        <taxon>Eukaryota</taxon>
        <taxon>Metazoa</taxon>
        <taxon>Cnidaria</taxon>
        <taxon>Anthozoa</taxon>
        <taxon>Hexacorallia</taxon>
        <taxon>Scleractinia</taxon>
        <taxon>Astrocoeniina</taxon>
        <taxon>Pocilloporidae</taxon>
        <taxon>Pocillopora</taxon>
    </lineage>
</organism>